<organism evidence="2 3">
    <name type="scientific">Tetradesmus obliquus</name>
    <name type="common">Green alga</name>
    <name type="synonym">Acutodesmus obliquus</name>
    <dbReference type="NCBI Taxonomy" id="3088"/>
    <lineage>
        <taxon>Eukaryota</taxon>
        <taxon>Viridiplantae</taxon>
        <taxon>Chlorophyta</taxon>
        <taxon>core chlorophytes</taxon>
        <taxon>Chlorophyceae</taxon>
        <taxon>CS clade</taxon>
        <taxon>Sphaeropleales</taxon>
        <taxon>Scenedesmaceae</taxon>
        <taxon>Tetradesmus</taxon>
    </lineage>
</organism>
<name>A0A383VYN2_TETOB</name>
<sequence>MALSTLQRVSSRNAARDTVRVPVRGVPCVMRNSPRLGGLTQSAEGRAIRLAPVAAYNPARKDQDDKGQKQRLMLGFRVPRNKAEEAESVLTFVALVGFFLTGMFFIVPEMHIFAPAIYRAMTGQ</sequence>
<dbReference type="AlphaFoldDB" id="A0A383VYN2"/>
<feature type="transmembrane region" description="Helical" evidence="1">
    <location>
        <begin position="89"/>
        <end position="107"/>
    </location>
</feature>
<keyword evidence="1" id="KW-0812">Transmembrane</keyword>
<dbReference type="EMBL" id="FNXT01000985">
    <property type="protein sequence ID" value="SZX70321.1"/>
    <property type="molecule type" value="Genomic_DNA"/>
</dbReference>
<proteinExistence type="predicted"/>
<reference evidence="2 3" key="1">
    <citation type="submission" date="2016-10" db="EMBL/GenBank/DDBJ databases">
        <authorList>
            <person name="Cai Z."/>
        </authorList>
    </citation>
    <scope>NUCLEOTIDE SEQUENCE [LARGE SCALE GENOMIC DNA]</scope>
</reference>
<accession>A0A383VYN2</accession>
<evidence type="ECO:0000313" key="2">
    <source>
        <dbReference type="EMBL" id="SZX70321.1"/>
    </source>
</evidence>
<dbReference type="Proteomes" id="UP000256970">
    <property type="component" value="Unassembled WGS sequence"/>
</dbReference>
<evidence type="ECO:0000313" key="3">
    <source>
        <dbReference type="Proteomes" id="UP000256970"/>
    </source>
</evidence>
<protein>
    <submittedName>
        <fullName evidence="2">Uncharacterized protein</fullName>
    </submittedName>
</protein>
<keyword evidence="3" id="KW-1185">Reference proteome</keyword>
<gene>
    <name evidence="2" type="ORF">BQ4739_LOCUS10541</name>
</gene>
<keyword evidence="1" id="KW-0472">Membrane</keyword>
<keyword evidence="1" id="KW-1133">Transmembrane helix</keyword>
<evidence type="ECO:0000256" key="1">
    <source>
        <dbReference type="SAM" id="Phobius"/>
    </source>
</evidence>